<evidence type="ECO:0000256" key="7">
    <source>
        <dbReference type="ARBA" id="ARBA00022840"/>
    </source>
</evidence>
<dbReference type="OrthoDB" id="9773982at2"/>
<dbReference type="Proteomes" id="UP000054908">
    <property type="component" value="Unassembled WGS sequence"/>
</dbReference>
<dbReference type="GO" id="GO:0005829">
    <property type="term" value="C:cytosol"/>
    <property type="evidence" value="ECO:0007669"/>
    <property type="project" value="TreeGrafter"/>
</dbReference>
<keyword evidence="4" id="KW-0547">Nucleotide-binding</keyword>
<dbReference type="Gene3D" id="1.10.860.10">
    <property type="entry name" value="DNAb Helicase, Chain A"/>
    <property type="match status" value="1"/>
</dbReference>
<dbReference type="InterPro" id="IPR016136">
    <property type="entry name" value="DNA_helicase_N/primase_C"/>
</dbReference>
<dbReference type="InterPro" id="IPR027417">
    <property type="entry name" value="P-loop_NTPase"/>
</dbReference>
<sequence>MSPLNYSHELEQRVLETLMHFGVHTSEEVQKAFLKLSTDVFYKPEHAILFSMIKEQFKKEEGFNFVDILVLIPRGNNELHGELSWIIDNYGKFPHGASSFQHDIKRLLTLSQLRKQLTTLEIALREVKECRDAEDAQNLLIEKMNEVSNITYRESKFGTSNIELAEAFYDGQLEQDLIIPTTCDQLNQALNGGIRAKSLVTIAAGAGVGKTGFAIYLMDSIARTQEGSQCLFFSIEMEARHIWMRHVGICAGKQFEKLNYDERLGAVTKSMQVPVKIYDIATCRAADDIDFILTTARLKAMEQPISVIVVDYLGLVENRGKFERNDLKQSDIVTKLSKLAIELNCVVIALSQINRASAARAVDDRCPWPHDAADSSGSHRSSALWLGVDRPELYQDDPQYQNQFVVKCRKNRFGSNFELLYGFNEGTFGKYSPLPCYPPFAPKKTKEEELFA</sequence>
<evidence type="ECO:0000256" key="4">
    <source>
        <dbReference type="ARBA" id="ARBA00022741"/>
    </source>
</evidence>
<dbReference type="EC" id="5.6.2.3" evidence="10"/>
<evidence type="ECO:0000259" key="12">
    <source>
        <dbReference type="PROSITE" id="PS51199"/>
    </source>
</evidence>
<keyword evidence="8" id="KW-0238">DNA-binding</keyword>
<evidence type="ECO:0000256" key="10">
    <source>
        <dbReference type="ARBA" id="ARBA00044969"/>
    </source>
</evidence>
<gene>
    <name evidence="13" type="primary">dnaB_2</name>
    <name evidence="13" type="ORF">Lmac_0875</name>
</gene>
<keyword evidence="7" id="KW-0067">ATP-binding</keyword>
<evidence type="ECO:0000256" key="5">
    <source>
        <dbReference type="ARBA" id="ARBA00022801"/>
    </source>
</evidence>
<dbReference type="GO" id="GO:0043139">
    <property type="term" value="F:5'-3' DNA helicase activity"/>
    <property type="evidence" value="ECO:0007669"/>
    <property type="project" value="UniProtKB-EC"/>
</dbReference>
<dbReference type="Pfam" id="PF00772">
    <property type="entry name" value="DnaB"/>
    <property type="match status" value="1"/>
</dbReference>
<comment type="similarity">
    <text evidence="1">Belongs to the helicase family. DnaB subfamily.</text>
</comment>
<keyword evidence="2" id="KW-0639">Primosome</keyword>
<dbReference type="GO" id="GO:0003677">
    <property type="term" value="F:DNA binding"/>
    <property type="evidence" value="ECO:0007669"/>
    <property type="project" value="UniProtKB-KW"/>
</dbReference>
<dbReference type="PROSITE" id="PS51199">
    <property type="entry name" value="SF4_HELICASE"/>
    <property type="match status" value="1"/>
</dbReference>
<dbReference type="GO" id="GO:1990077">
    <property type="term" value="C:primosome complex"/>
    <property type="evidence" value="ECO:0007669"/>
    <property type="project" value="UniProtKB-KW"/>
</dbReference>
<dbReference type="Pfam" id="PF03796">
    <property type="entry name" value="DnaB_C"/>
    <property type="match status" value="1"/>
</dbReference>
<evidence type="ECO:0000256" key="3">
    <source>
        <dbReference type="ARBA" id="ARBA00022705"/>
    </source>
</evidence>
<evidence type="ECO:0000256" key="8">
    <source>
        <dbReference type="ARBA" id="ARBA00023125"/>
    </source>
</evidence>
<dbReference type="GO" id="GO:0005524">
    <property type="term" value="F:ATP binding"/>
    <property type="evidence" value="ECO:0007669"/>
    <property type="project" value="UniProtKB-KW"/>
</dbReference>
<evidence type="ECO:0000313" key="13">
    <source>
        <dbReference type="EMBL" id="KTD29700.1"/>
    </source>
</evidence>
<dbReference type="STRING" id="466.Lmac_0875"/>
<evidence type="ECO:0000256" key="6">
    <source>
        <dbReference type="ARBA" id="ARBA00022806"/>
    </source>
</evidence>
<keyword evidence="14" id="KW-1185">Reference proteome</keyword>
<dbReference type="InterPro" id="IPR007693">
    <property type="entry name" value="DNA_helicase_DnaB-like_N"/>
</dbReference>
<protein>
    <recommendedName>
        <fullName evidence="10">DNA 5'-3' helicase</fullName>
        <ecNumber evidence="10">5.6.2.3</ecNumber>
    </recommendedName>
</protein>
<reference evidence="13 14" key="1">
    <citation type="submission" date="2015-11" db="EMBL/GenBank/DDBJ databases">
        <title>Genomic analysis of 38 Legionella species identifies large and diverse effector repertoires.</title>
        <authorList>
            <person name="Burstein D."/>
            <person name="Amaro F."/>
            <person name="Zusman T."/>
            <person name="Lifshitz Z."/>
            <person name="Cohen O."/>
            <person name="Gilbert J.A."/>
            <person name="Pupko T."/>
            <person name="Shuman H.A."/>
            <person name="Segal G."/>
        </authorList>
    </citation>
    <scope>NUCLEOTIDE SEQUENCE [LARGE SCALE GENOMIC DNA]</scope>
    <source>
        <strain evidence="13 14">PX-1-G2-E2</strain>
    </source>
</reference>
<evidence type="ECO:0000256" key="9">
    <source>
        <dbReference type="ARBA" id="ARBA00023235"/>
    </source>
</evidence>
<dbReference type="RefSeq" id="WP_058451684.1">
    <property type="nucleotide sequence ID" value="NZ_CAAAIB010000015.1"/>
</dbReference>
<keyword evidence="5" id="KW-0378">Hydrolase</keyword>
<name>A0A0W0WBG1_9GAMM</name>
<keyword evidence="6 13" id="KW-0347">Helicase</keyword>
<dbReference type="Gene3D" id="3.40.50.300">
    <property type="entry name" value="P-loop containing nucleotide triphosphate hydrolases"/>
    <property type="match status" value="1"/>
</dbReference>
<comment type="catalytic activity">
    <reaction evidence="11">
        <text>ATP + H2O = ADP + phosphate + H(+)</text>
        <dbReference type="Rhea" id="RHEA:13065"/>
        <dbReference type="ChEBI" id="CHEBI:15377"/>
        <dbReference type="ChEBI" id="CHEBI:15378"/>
        <dbReference type="ChEBI" id="CHEBI:30616"/>
        <dbReference type="ChEBI" id="CHEBI:43474"/>
        <dbReference type="ChEBI" id="CHEBI:456216"/>
        <dbReference type="EC" id="5.6.2.3"/>
    </reaction>
</comment>
<evidence type="ECO:0000313" key="14">
    <source>
        <dbReference type="Proteomes" id="UP000054908"/>
    </source>
</evidence>
<dbReference type="GO" id="GO:0006269">
    <property type="term" value="P:DNA replication, synthesis of primer"/>
    <property type="evidence" value="ECO:0007669"/>
    <property type="project" value="UniProtKB-KW"/>
</dbReference>
<dbReference type="PANTHER" id="PTHR30153:SF2">
    <property type="entry name" value="REPLICATIVE DNA HELICASE"/>
    <property type="match status" value="1"/>
</dbReference>
<dbReference type="InterPro" id="IPR007694">
    <property type="entry name" value="DNA_helicase_DnaB-like_C"/>
</dbReference>
<dbReference type="InterPro" id="IPR036185">
    <property type="entry name" value="DNA_heli_DnaB-like_N_sf"/>
</dbReference>
<evidence type="ECO:0000256" key="11">
    <source>
        <dbReference type="ARBA" id="ARBA00048954"/>
    </source>
</evidence>
<dbReference type="EMBL" id="LNYL01000022">
    <property type="protein sequence ID" value="KTD29700.1"/>
    <property type="molecule type" value="Genomic_DNA"/>
</dbReference>
<dbReference type="GO" id="GO:0016787">
    <property type="term" value="F:hydrolase activity"/>
    <property type="evidence" value="ECO:0007669"/>
    <property type="project" value="UniProtKB-KW"/>
</dbReference>
<dbReference type="PANTHER" id="PTHR30153">
    <property type="entry name" value="REPLICATIVE DNA HELICASE DNAB"/>
    <property type="match status" value="1"/>
</dbReference>
<evidence type="ECO:0000256" key="2">
    <source>
        <dbReference type="ARBA" id="ARBA00022515"/>
    </source>
</evidence>
<accession>A0A0W0WBG1</accession>
<organism evidence="13 14">
    <name type="scientific">Legionella maceachernii</name>
    <dbReference type="NCBI Taxonomy" id="466"/>
    <lineage>
        <taxon>Bacteria</taxon>
        <taxon>Pseudomonadati</taxon>
        <taxon>Pseudomonadota</taxon>
        <taxon>Gammaproteobacteria</taxon>
        <taxon>Legionellales</taxon>
        <taxon>Legionellaceae</taxon>
        <taxon>Legionella</taxon>
    </lineage>
</organism>
<keyword evidence="9" id="KW-0413">Isomerase</keyword>
<evidence type="ECO:0000256" key="1">
    <source>
        <dbReference type="ARBA" id="ARBA00008428"/>
    </source>
</evidence>
<keyword evidence="3" id="KW-0235">DNA replication</keyword>
<proteinExistence type="inferred from homology"/>
<feature type="domain" description="SF4 helicase" evidence="12">
    <location>
        <begin position="172"/>
        <end position="435"/>
    </location>
</feature>
<dbReference type="SUPFAM" id="SSF48024">
    <property type="entry name" value="N-terminal domain of DnaB helicase"/>
    <property type="match status" value="1"/>
</dbReference>
<dbReference type="AlphaFoldDB" id="A0A0W0WBG1"/>
<comment type="caution">
    <text evidence="13">The sequence shown here is derived from an EMBL/GenBank/DDBJ whole genome shotgun (WGS) entry which is preliminary data.</text>
</comment>
<dbReference type="SUPFAM" id="SSF52540">
    <property type="entry name" value="P-loop containing nucleoside triphosphate hydrolases"/>
    <property type="match status" value="1"/>
</dbReference>
<dbReference type="PATRIC" id="fig|466.6.peg.935"/>